<feature type="compositionally biased region" description="Basic and acidic residues" evidence="1">
    <location>
        <begin position="218"/>
        <end position="236"/>
    </location>
</feature>
<dbReference type="InterPro" id="IPR011990">
    <property type="entry name" value="TPR-like_helical_dom_sf"/>
</dbReference>
<keyword evidence="4" id="KW-1185">Reference proteome</keyword>
<dbReference type="SUPFAM" id="SSF48452">
    <property type="entry name" value="TPR-like"/>
    <property type="match status" value="1"/>
</dbReference>
<reference evidence="3 4" key="1">
    <citation type="submission" date="2016-10" db="EMBL/GenBank/DDBJ databases">
        <authorList>
            <person name="Varghese N."/>
            <person name="Submissions S."/>
        </authorList>
    </citation>
    <scope>NUCLEOTIDE SEQUENCE [LARGE SCALE GENOMIC DNA]</scope>
    <source>
        <strain evidence="3 4">DSM 16525</strain>
    </source>
</reference>
<dbReference type="EMBL" id="BJXR01000062">
    <property type="protein sequence ID" value="GEN12478.1"/>
    <property type="molecule type" value="Genomic_DNA"/>
</dbReference>
<name>A0A511TH01_MYXFU</name>
<evidence type="ECO:0000313" key="2">
    <source>
        <dbReference type="EMBL" id="GEN12478.1"/>
    </source>
</evidence>
<dbReference type="RefSeq" id="WP_046714167.1">
    <property type="nucleotide sequence ID" value="NZ_BJXR01000062.1"/>
</dbReference>
<feature type="compositionally biased region" description="Pro residues" evidence="1">
    <location>
        <begin position="237"/>
        <end position="247"/>
    </location>
</feature>
<dbReference type="Proteomes" id="UP000183760">
    <property type="component" value="Unassembled WGS sequence"/>
</dbReference>
<evidence type="ECO:0000313" key="3">
    <source>
        <dbReference type="EMBL" id="SET77392.1"/>
    </source>
</evidence>
<gene>
    <name evidence="2" type="ORF">MFU01_75150</name>
    <name evidence="3" type="ORF">SAMN05443572_103164</name>
</gene>
<dbReference type="STRING" id="1334629.MFUL124B02_24390"/>
<protein>
    <submittedName>
        <fullName evidence="2">Uncharacterized protein</fullName>
    </submittedName>
</protein>
<comment type="caution">
    <text evidence="2">The sequence shown here is derived from an EMBL/GenBank/DDBJ whole genome shotgun (WGS) entry which is preliminary data.</text>
</comment>
<evidence type="ECO:0000256" key="1">
    <source>
        <dbReference type="SAM" id="MobiDB-lite"/>
    </source>
</evidence>
<evidence type="ECO:0000313" key="5">
    <source>
        <dbReference type="Proteomes" id="UP000321514"/>
    </source>
</evidence>
<dbReference type="EMBL" id="FOIB01000003">
    <property type="protein sequence ID" value="SET77392.1"/>
    <property type="molecule type" value="Genomic_DNA"/>
</dbReference>
<dbReference type="Proteomes" id="UP000321514">
    <property type="component" value="Unassembled WGS sequence"/>
</dbReference>
<sequence>MLTPLLLLLTAAPPDAATLRAQAQKAYDAKQFAKACPLFEKLTKLSPQDGAAWSDLSLCLFRAKKKPAALDAARHAVRWGDEKTRKNTYFNVDKFGGGEDGVFTRDGDDAPCKKAQLPECAQTAWLCPDSYADLYRTSGSTSGGSYSAEYLCSMSQGSEPQGCTLIDLGFTQDTFAGDSDDSPGIYSFKSCGIVAVDPCARRLGLTCSEGEGVLGGETGRKTTNERKWVEERDYEPLPKPASPDAGP</sequence>
<evidence type="ECO:0000313" key="4">
    <source>
        <dbReference type="Proteomes" id="UP000183760"/>
    </source>
</evidence>
<dbReference type="AlphaFoldDB" id="A0A511TH01"/>
<dbReference type="OrthoDB" id="8445347at2"/>
<accession>A0A511TH01</accession>
<dbReference type="Gene3D" id="1.25.40.10">
    <property type="entry name" value="Tetratricopeptide repeat domain"/>
    <property type="match status" value="1"/>
</dbReference>
<organism evidence="2 5">
    <name type="scientific">Myxococcus fulvus</name>
    <dbReference type="NCBI Taxonomy" id="33"/>
    <lineage>
        <taxon>Bacteria</taxon>
        <taxon>Pseudomonadati</taxon>
        <taxon>Myxococcota</taxon>
        <taxon>Myxococcia</taxon>
        <taxon>Myxococcales</taxon>
        <taxon>Cystobacterineae</taxon>
        <taxon>Myxococcaceae</taxon>
        <taxon>Myxococcus</taxon>
    </lineage>
</organism>
<reference evidence="2 5" key="2">
    <citation type="submission" date="2019-07" db="EMBL/GenBank/DDBJ databases">
        <title>Whole genome shotgun sequence of Myxococcus fulvus NBRC 100333.</title>
        <authorList>
            <person name="Hosoyama A."/>
            <person name="Uohara A."/>
            <person name="Ohji S."/>
            <person name="Ichikawa N."/>
        </authorList>
    </citation>
    <scope>NUCLEOTIDE SEQUENCE [LARGE SCALE GENOMIC DNA]</scope>
    <source>
        <strain evidence="2 5">NBRC 100333</strain>
    </source>
</reference>
<feature type="region of interest" description="Disordered" evidence="1">
    <location>
        <begin position="212"/>
        <end position="247"/>
    </location>
</feature>
<proteinExistence type="predicted"/>